<gene>
    <name evidence="2" type="ORF">GGQ59_000472</name>
</gene>
<reference evidence="2 3" key="1">
    <citation type="submission" date="2020-08" db="EMBL/GenBank/DDBJ databases">
        <title>Genomic Encyclopedia of Type Strains, Phase IV (KMG-IV): sequencing the most valuable type-strain genomes for metagenomic binning, comparative biology and taxonomic classification.</title>
        <authorList>
            <person name="Goeker M."/>
        </authorList>
    </citation>
    <scope>NUCLEOTIDE SEQUENCE [LARGE SCALE GENOMIC DNA]</scope>
    <source>
        <strain evidence="2 3">DSM 102850</strain>
    </source>
</reference>
<accession>A0A840I188</accession>
<feature type="chain" id="PRO_5032647398" evidence="1">
    <location>
        <begin position="21"/>
        <end position="164"/>
    </location>
</feature>
<organism evidence="2 3">
    <name type="scientific">Parvularcula dongshanensis</name>
    <dbReference type="NCBI Taxonomy" id="1173995"/>
    <lineage>
        <taxon>Bacteria</taxon>
        <taxon>Pseudomonadati</taxon>
        <taxon>Pseudomonadota</taxon>
        <taxon>Alphaproteobacteria</taxon>
        <taxon>Parvularculales</taxon>
        <taxon>Parvularculaceae</taxon>
        <taxon>Parvularcula</taxon>
    </lineage>
</organism>
<dbReference type="EMBL" id="JACHOB010000001">
    <property type="protein sequence ID" value="MBB4657972.1"/>
    <property type="molecule type" value="Genomic_DNA"/>
</dbReference>
<keyword evidence="3" id="KW-1185">Reference proteome</keyword>
<feature type="signal peptide" evidence="1">
    <location>
        <begin position="1"/>
        <end position="20"/>
    </location>
</feature>
<evidence type="ECO:0000313" key="2">
    <source>
        <dbReference type="EMBL" id="MBB4657972.1"/>
    </source>
</evidence>
<protein>
    <submittedName>
        <fullName evidence="2">Uncharacterized protein</fullName>
    </submittedName>
</protein>
<comment type="caution">
    <text evidence="2">The sequence shown here is derived from an EMBL/GenBank/DDBJ whole genome shotgun (WGS) entry which is preliminary data.</text>
</comment>
<keyword evidence="1" id="KW-0732">Signal</keyword>
<dbReference type="InterPro" id="IPR046525">
    <property type="entry name" value="DUF6702"/>
</dbReference>
<sequence length="164" mass="17780">MRTLLLTVVLLLVGIAPAAAHRQPEVETTVQVLEAGDGTETMAITHRLHAHDAQQVLRLLGVHDPVLSDPENQARLALYARDRFEIAGDAPSEMVGVELEGNYVFIYQQHPEVAAIVASGILADMSDAWVNFVYLKDHGGHTVRSLVLNADHRTVPGEPAVPSP</sequence>
<dbReference type="RefSeq" id="WP_183815462.1">
    <property type="nucleotide sequence ID" value="NZ_JACHOB010000001.1"/>
</dbReference>
<name>A0A840I188_9PROT</name>
<evidence type="ECO:0000313" key="3">
    <source>
        <dbReference type="Proteomes" id="UP000563524"/>
    </source>
</evidence>
<dbReference type="Pfam" id="PF20420">
    <property type="entry name" value="DUF6702"/>
    <property type="match status" value="1"/>
</dbReference>
<dbReference type="AlphaFoldDB" id="A0A840I188"/>
<proteinExistence type="predicted"/>
<evidence type="ECO:0000256" key="1">
    <source>
        <dbReference type="SAM" id="SignalP"/>
    </source>
</evidence>
<dbReference type="Proteomes" id="UP000563524">
    <property type="component" value="Unassembled WGS sequence"/>
</dbReference>